<dbReference type="PANTHER" id="PTHR43304:SF1">
    <property type="entry name" value="PAC DOMAIN-CONTAINING PROTEIN"/>
    <property type="match status" value="1"/>
</dbReference>
<feature type="domain" description="PAC" evidence="6">
    <location>
        <begin position="95"/>
        <end position="147"/>
    </location>
</feature>
<evidence type="ECO:0000256" key="3">
    <source>
        <dbReference type="ARBA" id="ARBA00022553"/>
    </source>
</evidence>
<feature type="domain" description="PAC" evidence="6">
    <location>
        <begin position="476"/>
        <end position="528"/>
    </location>
</feature>
<dbReference type="NCBIfam" id="TIGR00229">
    <property type="entry name" value="sensory_box"/>
    <property type="match status" value="4"/>
</dbReference>
<dbReference type="GO" id="GO:0004673">
    <property type="term" value="F:protein histidine kinase activity"/>
    <property type="evidence" value="ECO:0007669"/>
    <property type="project" value="UniProtKB-EC"/>
</dbReference>
<dbReference type="InterPro" id="IPR001387">
    <property type="entry name" value="Cro/C1-type_HTH"/>
</dbReference>
<dbReference type="SUPFAM" id="SSF55785">
    <property type="entry name" value="PYP-like sensor domain (PAS domain)"/>
    <property type="match status" value="4"/>
</dbReference>
<dbReference type="Pfam" id="PF13560">
    <property type="entry name" value="HTH_31"/>
    <property type="match status" value="1"/>
</dbReference>
<comment type="catalytic activity">
    <reaction evidence="1">
        <text>ATP + protein L-histidine = ADP + protein N-phospho-L-histidine.</text>
        <dbReference type="EC" id="2.7.13.3"/>
    </reaction>
</comment>
<evidence type="ECO:0000256" key="2">
    <source>
        <dbReference type="ARBA" id="ARBA00012438"/>
    </source>
</evidence>
<dbReference type="PROSITE" id="PS50943">
    <property type="entry name" value="HTH_CROC1"/>
    <property type="match status" value="1"/>
</dbReference>
<dbReference type="SMART" id="SM00530">
    <property type="entry name" value="HTH_XRE"/>
    <property type="match status" value="1"/>
</dbReference>
<name>A0AAU7JKA1_9HYPH</name>
<dbReference type="InterPro" id="IPR000014">
    <property type="entry name" value="PAS"/>
</dbReference>
<keyword evidence="5" id="KW-0418">Kinase</keyword>
<dbReference type="EC" id="2.7.13.3" evidence="2"/>
<feature type="domain" description="PAC" evidence="6">
    <location>
        <begin position="344"/>
        <end position="396"/>
    </location>
</feature>
<dbReference type="CDD" id="cd00130">
    <property type="entry name" value="PAS"/>
    <property type="match status" value="3"/>
</dbReference>
<accession>A0AAU7JKA1</accession>
<dbReference type="CDD" id="cd00093">
    <property type="entry name" value="HTH_XRE"/>
    <property type="match status" value="1"/>
</dbReference>
<dbReference type="Pfam" id="PF08447">
    <property type="entry name" value="PAS_3"/>
    <property type="match status" value="4"/>
</dbReference>
<dbReference type="Gene3D" id="1.10.260.40">
    <property type="entry name" value="lambda repressor-like DNA-binding domains"/>
    <property type="match status" value="1"/>
</dbReference>
<evidence type="ECO:0000256" key="4">
    <source>
        <dbReference type="ARBA" id="ARBA00022679"/>
    </source>
</evidence>
<dbReference type="Gene3D" id="3.30.450.20">
    <property type="entry name" value="PAS domain"/>
    <property type="match status" value="4"/>
</dbReference>
<feature type="domain" description="HTH cro/C1-type" evidence="7">
    <location>
        <begin position="543"/>
        <end position="598"/>
    </location>
</feature>
<dbReference type="PROSITE" id="PS50113">
    <property type="entry name" value="PAC"/>
    <property type="match status" value="4"/>
</dbReference>
<dbReference type="InterPro" id="IPR035965">
    <property type="entry name" value="PAS-like_dom_sf"/>
</dbReference>
<keyword evidence="4" id="KW-0808">Transferase</keyword>
<evidence type="ECO:0000259" key="6">
    <source>
        <dbReference type="PROSITE" id="PS50113"/>
    </source>
</evidence>
<dbReference type="SUPFAM" id="SSF47413">
    <property type="entry name" value="lambda repressor-like DNA-binding domains"/>
    <property type="match status" value="1"/>
</dbReference>
<dbReference type="InterPro" id="IPR052162">
    <property type="entry name" value="Sensor_kinase/Photoreceptor"/>
</dbReference>
<dbReference type="AlphaFoldDB" id="A0AAU7JKA1"/>
<proteinExistence type="predicted"/>
<dbReference type="InterPro" id="IPR000700">
    <property type="entry name" value="PAS-assoc_C"/>
</dbReference>
<organism evidence="8">
    <name type="scientific">Alsobacter sp. KACC 23698</name>
    <dbReference type="NCBI Taxonomy" id="3149229"/>
    <lineage>
        <taxon>Bacteria</taxon>
        <taxon>Pseudomonadati</taxon>
        <taxon>Pseudomonadota</taxon>
        <taxon>Alphaproteobacteria</taxon>
        <taxon>Hyphomicrobiales</taxon>
        <taxon>Alsobacteraceae</taxon>
        <taxon>Alsobacter</taxon>
    </lineage>
</organism>
<evidence type="ECO:0000259" key="7">
    <source>
        <dbReference type="PROSITE" id="PS50943"/>
    </source>
</evidence>
<dbReference type="SMART" id="SM00086">
    <property type="entry name" value="PAC"/>
    <property type="match status" value="4"/>
</dbReference>
<dbReference type="EMBL" id="CP157484">
    <property type="protein sequence ID" value="XBO40837.1"/>
    <property type="molecule type" value="Genomic_DNA"/>
</dbReference>
<dbReference type="InterPro" id="IPR010982">
    <property type="entry name" value="Lambda_DNA-bd_dom_sf"/>
</dbReference>
<dbReference type="SMART" id="SM00091">
    <property type="entry name" value="PAS"/>
    <property type="match status" value="4"/>
</dbReference>
<sequence>MASSVLSIPDALHGAARPASLVSAPDEAAVPLVGNWEWDFSTGSLTWSDGLFRLLGLVPGEVSPDLTTFLAMVHPDDRDAVAARTTAARMQGQDLDIEFRTLGRDGASRWVTNKGEIFRDRSGNPGWAAGTLFDITRIRQAQNELAAREERYRALVTLNSIGEWRATPDGQQLECRFWFEFTGQTPDNSQNHGWLSAVHPDDVSWVKGIYFDALDLGSSMSSSFRVRHRSGEYRWCLSKMVPLKDPDGRVREWIGAIEDIDQRRRAEEQALFEAERRGLALEAARMVAWNYDTASRHVLRSDNAQEVLGTGCGPVGELEHWIHPEDVDRVYAALRRTEDSGAPYDIEYRLKDKDGRVRWVRARGKLLRNVQNGPNCVVGITFDITAHKEAERALQRLGAEIDVLESGHAALASIAGDILWTAGIDGKLVDSPQWAAVTGQAPSDMLGWGWLNAVHPADRERTREALKRQASSTDAETVDYRLQGSDGTYVWIRSRGAPVRDREGKIREWIGACQFLADGAAPPQTVAASSLVRSRHLVGGAQVRASRGLLNWSVRELASASGVSVSTIRRIEAADGVPDNRDLRNVAKLRDILEAAGLEFLVASDGKGAVKLA</sequence>
<dbReference type="RefSeq" id="WP_406857695.1">
    <property type="nucleotide sequence ID" value="NZ_CP157484.1"/>
</dbReference>
<evidence type="ECO:0000313" key="8">
    <source>
        <dbReference type="EMBL" id="XBO40837.1"/>
    </source>
</evidence>
<dbReference type="InterPro" id="IPR013655">
    <property type="entry name" value="PAS_fold_3"/>
</dbReference>
<reference evidence="8" key="1">
    <citation type="submission" date="2024-05" db="EMBL/GenBank/DDBJ databases">
        <authorList>
            <person name="Kim S."/>
            <person name="Heo J."/>
            <person name="Choi H."/>
            <person name="Choi Y."/>
            <person name="Kwon S.-W."/>
            <person name="Kim Y."/>
        </authorList>
    </citation>
    <scope>NUCLEOTIDE SEQUENCE</scope>
    <source>
        <strain evidence="8">KACC 23698</strain>
    </source>
</reference>
<protein>
    <recommendedName>
        <fullName evidence="2">histidine kinase</fullName>
        <ecNumber evidence="2">2.7.13.3</ecNumber>
    </recommendedName>
</protein>
<gene>
    <name evidence="8" type="ORF">ABEG18_08795</name>
</gene>
<keyword evidence="3" id="KW-0597">Phosphoprotein</keyword>
<dbReference type="PANTHER" id="PTHR43304">
    <property type="entry name" value="PHYTOCHROME-LIKE PROTEIN CPH1"/>
    <property type="match status" value="1"/>
</dbReference>
<feature type="domain" description="PAC" evidence="6">
    <location>
        <begin position="220"/>
        <end position="272"/>
    </location>
</feature>
<dbReference type="Gene3D" id="2.10.70.100">
    <property type="match status" value="1"/>
</dbReference>
<dbReference type="GO" id="GO:0003677">
    <property type="term" value="F:DNA binding"/>
    <property type="evidence" value="ECO:0007669"/>
    <property type="project" value="InterPro"/>
</dbReference>
<evidence type="ECO:0000256" key="1">
    <source>
        <dbReference type="ARBA" id="ARBA00000085"/>
    </source>
</evidence>
<dbReference type="InterPro" id="IPR001610">
    <property type="entry name" value="PAC"/>
</dbReference>
<evidence type="ECO:0000256" key="5">
    <source>
        <dbReference type="ARBA" id="ARBA00022777"/>
    </source>
</evidence>